<dbReference type="Proteomes" id="UP001162164">
    <property type="component" value="Unassembled WGS sequence"/>
</dbReference>
<evidence type="ECO:0000313" key="2">
    <source>
        <dbReference type="EMBL" id="KAJ8983347.1"/>
    </source>
</evidence>
<comment type="caution">
    <text evidence="2">The sequence shown here is derived from an EMBL/GenBank/DDBJ whole genome shotgun (WGS) entry which is preliminary data.</text>
</comment>
<dbReference type="EMBL" id="JAPWTJ010000079">
    <property type="protein sequence ID" value="KAJ8983347.1"/>
    <property type="molecule type" value="Genomic_DNA"/>
</dbReference>
<dbReference type="PRINTS" id="PR01228">
    <property type="entry name" value="EGGSHELL"/>
</dbReference>
<sequence length="336" mass="34269">MADTSVEVTSAVPMSGGPPSSAPPRGGGGGGSFRGRGGPRGRGDGLRGRGGFRGGRGGPGRPPGRGGPMMRGRGGPRGAPRGRFPPGGVGGPQGGPGGDSQGPRGPPGGRGMGRGGPGGFRGRGGPGGAGDRGGGRGRGAPRGGRPFGGPRGGRGGPMGQKRPSGQFNQGQGGQGGLGGPKGRDLTMAASLRMDLAYQQSSYSTGGQYGQGDQSYGQSQGYNQGYGAGGGGEEVVVVMVITLRRTLMQLEAMAARIIPQDMVDNKEPMVMVHRDTAVGRLDTAAGHRVMMIEVEDMRQLEDMVQQTRLGGSKNCLPQFEGFIQYKRRMNYSMDFEG</sequence>
<feature type="compositionally biased region" description="Gly residues" evidence="1">
    <location>
        <begin position="85"/>
        <end position="100"/>
    </location>
</feature>
<organism evidence="2 3">
    <name type="scientific">Molorchus minor</name>
    <dbReference type="NCBI Taxonomy" id="1323400"/>
    <lineage>
        <taxon>Eukaryota</taxon>
        <taxon>Metazoa</taxon>
        <taxon>Ecdysozoa</taxon>
        <taxon>Arthropoda</taxon>
        <taxon>Hexapoda</taxon>
        <taxon>Insecta</taxon>
        <taxon>Pterygota</taxon>
        <taxon>Neoptera</taxon>
        <taxon>Endopterygota</taxon>
        <taxon>Coleoptera</taxon>
        <taxon>Polyphaga</taxon>
        <taxon>Cucujiformia</taxon>
        <taxon>Chrysomeloidea</taxon>
        <taxon>Cerambycidae</taxon>
        <taxon>Lamiinae</taxon>
        <taxon>Monochamini</taxon>
        <taxon>Molorchus</taxon>
    </lineage>
</organism>
<feature type="compositionally biased region" description="Gly residues" evidence="1">
    <location>
        <begin position="107"/>
        <end position="158"/>
    </location>
</feature>
<protein>
    <submittedName>
        <fullName evidence="2">Uncharacterized protein</fullName>
    </submittedName>
</protein>
<name>A0ABQ9K1A2_9CUCU</name>
<reference evidence="2" key="1">
    <citation type="journal article" date="2023" name="Insect Mol. Biol.">
        <title>Genome sequencing provides insights into the evolution of gene families encoding plant cell wall-degrading enzymes in longhorned beetles.</title>
        <authorList>
            <person name="Shin N.R."/>
            <person name="Okamura Y."/>
            <person name="Kirsch R."/>
            <person name="Pauchet Y."/>
        </authorList>
    </citation>
    <scope>NUCLEOTIDE SEQUENCE</scope>
    <source>
        <strain evidence="2">MMC_N1</strain>
    </source>
</reference>
<feature type="compositionally biased region" description="Gly residues" evidence="1">
    <location>
        <begin position="25"/>
        <end position="40"/>
    </location>
</feature>
<feature type="compositionally biased region" description="Gly residues" evidence="1">
    <location>
        <begin position="48"/>
        <end position="77"/>
    </location>
</feature>
<evidence type="ECO:0000313" key="3">
    <source>
        <dbReference type="Proteomes" id="UP001162164"/>
    </source>
</evidence>
<evidence type="ECO:0000256" key="1">
    <source>
        <dbReference type="SAM" id="MobiDB-lite"/>
    </source>
</evidence>
<accession>A0ABQ9K1A2</accession>
<proteinExistence type="predicted"/>
<feature type="region of interest" description="Disordered" evidence="1">
    <location>
        <begin position="1"/>
        <end position="184"/>
    </location>
</feature>
<gene>
    <name evidence="2" type="ORF">NQ317_003152</name>
</gene>
<feature type="compositionally biased region" description="Gly residues" evidence="1">
    <location>
        <begin position="170"/>
        <end position="180"/>
    </location>
</feature>
<keyword evidence="3" id="KW-1185">Reference proteome</keyword>